<proteinExistence type="predicted"/>
<reference evidence="1" key="1">
    <citation type="submission" date="2018-05" db="EMBL/GenBank/DDBJ databases">
        <title>Draft genome of Mucuna pruriens seed.</title>
        <authorList>
            <person name="Nnadi N.E."/>
            <person name="Vos R."/>
            <person name="Hasami M.H."/>
            <person name="Devisetty U.K."/>
            <person name="Aguiy J.C."/>
        </authorList>
    </citation>
    <scope>NUCLEOTIDE SEQUENCE [LARGE SCALE GENOMIC DNA]</scope>
    <source>
        <strain evidence="1">JCA_2017</strain>
    </source>
</reference>
<protein>
    <submittedName>
        <fullName evidence="1">Uncharacterized protein</fullName>
    </submittedName>
</protein>
<name>A0A371FYA4_MUCPR</name>
<dbReference type="Proteomes" id="UP000257109">
    <property type="component" value="Unassembled WGS sequence"/>
</dbReference>
<gene>
    <name evidence="1" type="ORF">CR513_35892</name>
</gene>
<dbReference type="EMBL" id="QJKJ01007426">
    <property type="protein sequence ID" value="RDX83220.1"/>
    <property type="molecule type" value="Genomic_DNA"/>
</dbReference>
<dbReference type="OrthoDB" id="1431228at2759"/>
<evidence type="ECO:0000313" key="2">
    <source>
        <dbReference type="Proteomes" id="UP000257109"/>
    </source>
</evidence>
<sequence>MIRFIGGVLLVDKTNNKVSLRCWQFLQDLKSDRIYAWGVVVLGFRYWQLYFATKYSCISIGGGFYVGMKT</sequence>
<keyword evidence="2" id="KW-1185">Reference proteome</keyword>
<feature type="non-terminal residue" evidence="1">
    <location>
        <position position="1"/>
    </location>
</feature>
<organism evidence="1 2">
    <name type="scientific">Mucuna pruriens</name>
    <name type="common">Velvet bean</name>
    <name type="synonym">Dolichos pruriens</name>
    <dbReference type="NCBI Taxonomy" id="157652"/>
    <lineage>
        <taxon>Eukaryota</taxon>
        <taxon>Viridiplantae</taxon>
        <taxon>Streptophyta</taxon>
        <taxon>Embryophyta</taxon>
        <taxon>Tracheophyta</taxon>
        <taxon>Spermatophyta</taxon>
        <taxon>Magnoliopsida</taxon>
        <taxon>eudicotyledons</taxon>
        <taxon>Gunneridae</taxon>
        <taxon>Pentapetalae</taxon>
        <taxon>rosids</taxon>
        <taxon>fabids</taxon>
        <taxon>Fabales</taxon>
        <taxon>Fabaceae</taxon>
        <taxon>Papilionoideae</taxon>
        <taxon>50 kb inversion clade</taxon>
        <taxon>NPAAA clade</taxon>
        <taxon>indigoferoid/millettioid clade</taxon>
        <taxon>Phaseoleae</taxon>
        <taxon>Mucuna</taxon>
    </lineage>
</organism>
<comment type="caution">
    <text evidence="1">The sequence shown here is derived from an EMBL/GenBank/DDBJ whole genome shotgun (WGS) entry which is preliminary data.</text>
</comment>
<evidence type="ECO:0000313" key="1">
    <source>
        <dbReference type="EMBL" id="RDX83220.1"/>
    </source>
</evidence>
<dbReference type="AlphaFoldDB" id="A0A371FYA4"/>
<accession>A0A371FYA4</accession>